<organism evidence="2">
    <name type="scientific">uncultured Thiotrichaceae bacterium</name>
    <dbReference type="NCBI Taxonomy" id="298394"/>
    <lineage>
        <taxon>Bacteria</taxon>
        <taxon>Pseudomonadati</taxon>
        <taxon>Pseudomonadota</taxon>
        <taxon>Gammaproteobacteria</taxon>
        <taxon>Thiotrichales</taxon>
        <taxon>Thiotrichaceae</taxon>
        <taxon>environmental samples</taxon>
    </lineage>
</organism>
<protein>
    <submittedName>
        <fullName evidence="2">Uncharacterized protein</fullName>
    </submittedName>
</protein>
<accession>A0A6S6UEK6</accession>
<keyword evidence="1" id="KW-1133">Transmembrane helix</keyword>
<keyword evidence="1" id="KW-0812">Transmembrane</keyword>
<name>A0A6S6UEK6_9GAMM</name>
<reference evidence="2" key="1">
    <citation type="submission" date="2020-01" db="EMBL/GenBank/DDBJ databases">
        <authorList>
            <person name="Meier V. D."/>
            <person name="Meier V D."/>
        </authorList>
    </citation>
    <scope>NUCLEOTIDE SEQUENCE</scope>
    <source>
        <strain evidence="2">HLG_WM_MAG_08</strain>
    </source>
</reference>
<proteinExistence type="predicted"/>
<feature type="transmembrane region" description="Helical" evidence="1">
    <location>
        <begin position="6"/>
        <end position="24"/>
    </location>
</feature>
<dbReference type="EMBL" id="CACVAV010000418">
    <property type="protein sequence ID" value="CAA6826246.1"/>
    <property type="molecule type" value="Genomic_DNA"/>
</dbReference>
<feature type="non-terminal residue" evidence="2">
    <location>
        <position position="44"/>
    </location>
</feature>
<evidence type="ECO:0000313" key="2">
    <source>
        <dbReference type="EMBL" id="CAA6826246.1"/>
    </source>
</evidence>
<sequence>MTMFKFLPGLILLQAITVGLLLIAPENFSTLSWLDWAKVLLPVA</sequence>
<evidence type="ECO:0000256" key="1">
    <source>
        <dbReference type="SAM" id="Phobius"/>
    </source>
</evidence>
<dbReference type="AlphaFoldDB" id="A0A6S6UEK6"/>
<gene>
    <name evidence="2" type="ORF">HELGO_WM63830</name>
</gene>
<keyword evidence="1" id="KW-0472">Membrane</keyword>